<proteinExistence type="predicted"/>
<accession>A0A8X6PRH6</accession>
<sequence length="94" mass="10138">MLTRGDGGREESCAGEIPPDLHLAGVINERLVAYANCLGSGWTQMVDPSVVSGEDAELKYAGQVLYNVTANLGFIKCLIYIDLVQLDKVTHPCL</sequence>
<comment type="caution">
    <text evidence="1">The sequence shown here is derived from an EMBL/GenBank/DDBJ whole genome shotgun (WGS) entry which is preliminary data.</text>
</comment>
<dbReference type="EMBL" id="BMAW01118423">
    <property type="protein sequence ID" value="GFT79665.1"/>
    <property type="molecule type" value="Genomic_DNA"/>
</dbReference>
<dbReference type="Proteomes" id="UP000887013">
    <property type="component" value="Unassembled WGS sequence"/>
</dbReference>
<gene>
    <name evidence="1" type="ORF">NPIL_625491</name>
</gene>
<keyword evidence="2" id="KW-1185">Reference proteome</keyword>
<name>A0A8X6PRH6_NEPPI</name>
<evidence type="ECO:0000313" key="1">
    <source>
        <dbReference type="EMBL" id="GFT79665.1"/>
    </source>
</evidence>
<reference evidence="1" key="1">
    <citation type="submission" date="2020-08" db="EMBL/GenBank/DDBJ databases">
        <title>Multicomponent nature underlies the extraordinary mechanical properties of spider dragline silk.</title>
        <authorList>
            <person name="Kono N."/>
            <person name="Nakamura H."/>
            <person name="Mori M."/>
            <person name="Yoshida Y."/>
            <person name="Ohtoshi R."/>
            <person name="Malay A.D."/>
            <person name="Moran D.A.P."/>
            <person name="Tomita M."/>
            <person name="Numata K."/>
            <person name="Arakawa K."/>
        </authorList>
    </citation>
    <scope>NUCLEOTIDE SEQUENCE</scope>
</reference>
<organism evidence="1 2">
    <name type="scientific">Nephila pilipes</name>
    <name type="common">Giant wood spider</name>
    <name type="synonym">Nephila maculata</name>
    <dbReference type="NCBI Taxonomy" id="299642"/>
    <lineage>
        <taxon>Eukaryota</taxon>
        <taxon>Metazoa</taxon>
        <taxon>Ecdysozoa</taxon>
        <taxon>Arthropoda</taxon>
        <taxon>Chelicerata</taxon>
        <taxon>Arachnida</taxon>
        <taxon>Araneae</taxon>
        <taxon>Araneomorphae</taxon>
        <taxon>Entelegynae</taxon>
        <taxon>Araneoidea</taxon>
        <taxon>Nephilidae</taxon>
        <taxon>Nephila</taxon>
    </lineage>
</organism>
<evidence type="ECO:0000313" key="2">
    <source>
        <dbReference type="Proteomes" id="UP000887013"/>
    </source>
</evidence>
<dbReference type="AlphaFoldDB" id="A0A8X6PRH6"/>
<protein>
    <submittedName>
        <fullName evidence="1">Uncharacterized protein</fullName>
    </submittedName>
</protein>